<keyword evidence="1" id="KW-0812">Transmembrane</keyword>
<protein>
    <submittedName>
        <fullName evidence="3">Membrane protein</fullName>
    </submittedName>
</protein>
<feature type="transmembrane region" description="Helical" evidence="1">
    <location>
        <begin position="12"/>
        <end position="33"/>
    </location>
</feature>
<feature type="domain" description="DUF5652" evidence="2">
    <location>
        <begin position="16"/>
        <end position="70"/>
    </location>
</feature>
<evidence type="ECO:0000313" key="4">
    <source>
        <dbReference type="Proteomes" id="UP000034837"/>
    </source>
</evidence>
<evidence type="ECO:0000313" key="3">
    <source>
        <dbReference type="EMBL" id="KKS56998.1"/>
    </source>
</evidence>
<keyword evidence="1" id="KW-0472">Membrane</keyword>
<organism evidence="3 4">
    <name type="scientific">Candidatus Magasanikbacteria bacterium GW2011_GWA2_42_32</name>
    <dbReference type="NCBI Taxonomy" id="1619039"/>
    <lineage>
        <taxon>Bacteria</taxon>
        <taxon>Candidatus Magasanikiibacteriota</taxon>
    </lineage>
</organism>
<sequence>MYNMMYNFNYGGWGWGIGLLVPLMLWSLFWKAWALWLAARKGQKIWFGALLIFNTVGILEIVYIFLFSGEKFGQKKMESPKNTPPSAPMN</sequence>
<reference evidence="3 4" key="1">
    <citation type="journal article" date="2015" name="Nature">
        <title>rRNA introns, odd ribosomes, and small enigmatic genomes across a large radiation of phyla.</title>
        <authorList>
            <person name="Brown C.T."/>
            <person name="Hug L.A."/>
            <person name="Thomas B.C."/>
            <person name="Sharon I."/>
            <person name="Castelle C.J."/>
            <person name="Singh A."/>
            <person name="Wilkins M.J."/>
            <person name="Williams K.H."/>
            <person name="Banfield J.F."/>
        </authorList>
    </citation>
    <scope>NUCLEOTIDE SEQUENCE [LARGE SCALE GENOMIC DNA]</scope>
</reference>
<name>A0A0G1D4N8_9BACT</name>
<accession>A0A0G1D4N8</accession>
<evidence type="ECO:0000259" key="2">
    <source>
        <dbReference type="Pfam" id="PF18893"/>
    </source>
</evidence>
<evidence type="ECO:0000256" key="1">
    <source>
        <dbReference type="SAM" id="Phobius"/>
    </source>
</evidence>
<feature type="transmembrane region" description="Helical" evidence="1">
    <location>
        <begin position="45"/>
        <end position="67"/>
    </location>
</feature>
<gene>
    <name evidence="3" type="ORF">UV20_C0004G0094</name>
</gene>
<comment type="caution">
    <text evidence="3">The sequence shown here is derived from an EMBL/GenBank/DDBJ whole genome shotgun (WGS) entry which is preliminary data.</text>
</comment>
<dbReference type="InterPro" id="IPR043712">
    <property type="entry name" value="DUF5652"/>
</dbReference>
<dbReference type="EMBL" id="LCDO01000004">
    <property type="protein sequence ID" value="KKS56998.1"/>
    <property type="molecule type" value="Genomic_DNA"/>
</dbReference>
<dbReference type="Proteomes" id="UP000034837">
    <property type="component" value="Unassembled WGS sequence"/>
</dbReference>
<dbReference type="Pfam" id="PF18893">
    <property type="entry name" value="DUF5652"/>
    <property type="match status" value="1"/>
</dbReference>
<proteinExistence type="predicted"/>
<dbReference type="AlphaFoldDB" id="A0A0G1D4N8"/>
<keyword evidence="1" id="KW-1133">Transmembrane helix</keyword>